<dbReference type="Gene3D" id="4.10.240.10">
    <property type="entry name" value="Zn(2)-C6 fungal-type DNA-binding domain"/>
    <property type="match status" value="1"/>
</dbReference>
<evidence type="ECO:0000313" key="5">
    <source>
        <dbReference type="Proteomes" id="UP001583186"/>
    </source>
</evidence>
<evidence type="ECO:0000256" key="2">
    <source>
        <dbReference type="SAM" id="MobiDB-lite"/>
    </source>
</evidence>
<gene>
    <name evidence="4" type="ORF">Sste5346_006039</name>
</gene>
<dbReference type="Proteomes" id="UP001583186">
    <property type="component" value="Unassembled WGS sequence"/>
</dbReference>
<protein>
    <recommendedName>
        <fullName evidence="3">Zn(2)-C6 fungal-type domain-containing protein</fullName>
    </recommendedName>
</protein>
<dbReference type="InterPro" id="IPR021858">
    <property type="entry name" value="Fun_TF"/>
</dbReference>
<dbReference type="InterPro" id="IPR053175">
    <property type="entry name" value="DHMBA_Reg_Transcription_Factor"/>
</dbReference>
<dbReference type="Pfam" id="PF11951">
    <property type="entry name" value="Fungal_trans_2"/>
    <property type="match status" value="1"/>
</dbReference>
<feature type="compositionally biased region" description="Low complexity" evidence="2">
    <location>
        <begin position="143"/>
        <end position="166"/>
    </location>
</feature>
<proteinExistence type="predicted"/>
<feature type="compositionally biased region" description="Polar residues" evidence="2">
    <location>
        <begin position="799"/>
        <end position="808"/>
    </location>
</feature>
<keyword evidence="1" id="KW-0539">Nucleus</keyword>
<reference evidence="4 5" key="1">
    <citation type="journal article" date="2024" name="IMA Fungus">
        <title>IMA Genome - F19 : A genome assembly and annotation guide to empower mycologists, including annotated draft genome sequences of Ceratocystis pirilliformis, Diaporthe australafricana, Fusarium ophioides, Paecilomyces lecythidis, and Sporothrix stenoceras.</title>
        <authorList>
            <person name="Aylward J."/>
            <person name="Wilson A.M."/>
            <person name="Visagie C.M."/>
            <person name="Spraker J."/>
            <person name="Barnes I."/>
            <person name="Buitendag C."/>
            <person name="Ceriani C."/>
            <person name="Del Mar Angel L."/>
            <person name="du Plessis D."/>
            <person name="Fuchs T."/>
            <person name="Gasser K."/>
            <person name="Kramer D."/>
            <person name="Li W."/>
            <person name="Munsamy K."/>
            <person name="Piso A."/>
            <person name="Price J.L."/>
            <person name="Sonnekus B."/>
            <person name="Thomas C."/>
            <person name="van der Nest A."/>
            <person name="van Dijk A."/>
            <person name="van Heerden A."/>
            <person name="van Vuuren N."/>
            <person name="Yilmaz N."/>
            <person name="Duong T.A."/>
            <person name="van der Merwe N.A."/>
            <person name="Wingfield M.J."/>
            <person name="Wingfield B.D."/>
        </authorList>
    </citation>
    <scope>NUCLEOTIDE SEQUENCE [LARGE SCALE GENOMIC DNA]</scope>
    <source>
        <strain evidence="4 5">CMW 5346</strain>
    </source>
</reference>
<dbReference type="PROSITE" id="PS00463">
    <property type="entry name" value="ZN2_CY6_FUNGAL_1"/>
    <property type="match status" value="1"/>
</dbReference>
<dbReference type="Pfam" id="PF00172">
    <property type="entry name" value="Zn_clus"/>
    <property type="match status" value="1"/>
</dbReference>
<comment type="caution">
    <text evidence="4">The sequence shown here is derived from an EMBL/GenBank/DDBJ whole genome shotgun (WGS) entry which is preliminary data.</text>
</comment>
<dbReference type="PANTHER" id="PTHR38791:SF13">
    <property type="entry name" value="ZN(2)-C6 FUNGAL-TYPE DOMAIN-CONTAINING PROTEIN"/>
    <property type="match status" value="1"/>
</dbReference>
<dbReference type="EMBL" id="JAWCUI010000034">
    <property type="protein sequence ID" value="KAL1894253.1"/>
    <property type="molecule type" value="Genomic_DNA"/>
</dbReference>
<dbReference type="InterPro" id="IPR001138">
    <property type="entry name" value="Zn2Cys6_DnaBD"/>
</dbReference>
<accession>A0ABR3Z2J2</accession>
<keyword evidence="5" id="KW-1185">Reference proteome</keyword>
<feature type="region of interest" description="Disordered" evidence="2">
    <location>
        <begin position="777"/>
        <end position="808"/>
    </location>
</feature>
<evidence type="ECO:0000313" key="4">
    <source>
        <dbReference type="EMBL" id="KAL1894253.1"/>
    </source>
</evidence>
<evidence type="ECO:0000256" key="1">
    <source>
        <dbReference type="ARBA" id="ARBA00023242"/>
    </source>
</evidence>
<evidence type="ECO:0000259" key="3">
    <source>
        <dbReference type="PROSITE" id="PS50048"/>
    </source>
</evidence>
<dbReference type="SMART" id="SM00066">
    <property type="entry name" value="GAL4"/>
    <property type="match status" value="1"/>
</dbReference>
<feature type="domain" description="Zn(2)-C6 fungal-type" evidence="3">
    <location>
        <begin position="10"/>
        <end position="40"/>
    </location>
</feature>
<dbReference type="PROSITE" id="PS50048">
    <property type="entry name" value="ZN2_CY6_FUNGAL_2"/>
    <property type="match status" value="1"/>
</dbReference>
<feature type="compositionally biased region" description="Low complexity" evidence="2">
    <location>
        <begin position="777"/>
        <end position="793"/>
    </location>
</feature>
<feature type="region of interest" description="Disordered" evidence="2">
    <location>
        <begin position="105"/>
        <end position="183"/>
    </location>
</feature>
<dbReference type="SUPFAM" id="SSF57701">
    <property type="entry name" value="Zn2/Cys6 DNA-binding domain"/>
    <property type="match status" value="1"/>
</dbReference>
<dbReference type="InterPro" id="IPR036864">
    <property type="entry name" value="Zn2-C6_fun-type_DNA-bd_sf"/>
</dbReference>
<name>A0ABR3Z2J2_9PEZI</name>
<sequence length="808" mass="87750">MSQARPATRACNTCKARRIKCDEERPLCQRCLRSGRECSYSTDFDRVHRDETRRTQRRVVQTTPAAPAQIPATSAVIPGAAPTPFHPAAGANPIVGTTTNRNVRNQPAAARAAARQRTANPAPPTTAAVLSMPAAPTTIHLTPRSSSSVPVSTSDRSRSVSSSSPSAVFSLPVRSSLSPGASSASADGMLDLASISGRNDGVPFLQSAEGMETSAFVAGNEVSHDVAEAAGALASGYGSRFFWRGPRYSPATYYAHMYTPENYATGPTMNVDSSPPRSRMAPSYGGGFVHGEIHDDEEQTRYTPENEWQRPASTLSLPIGELALCYFASNFMLIPRQPFGGTYFEFIVPVLQGQPPDSAMQYALRACAFSALGNRWVSDTVDFHAIGLSQYTAALAKTTQSLKDPRQKTADATLATVLLLGLFESITAKKEMFAWRSHIEGAVQIVHNRGPRKIRSRVEKLLFNSVRMQLIHHSMTADTPPTWSINWRSGENIQDSATVRSQRFLMETSQLRREQERHIATCAGQQSISPDEFSMYLLRVRAIDNEMANFLESIPKEYKPYTLAIAGEVPDGDYENAEAFPGRVDMYSDITMASVWVGIRSCRLVMSCLIVRCMALTCPPGTDYRTLPEFLEEMRRCNSLIADVVAAVPYFLGSTPPVPSIVSDTVMPYGQYGQYGHSGPKRRVATSASATSGFACGDDHGHGLPKVLAGYLLVWPLAGAYTHDCASPAQRAYIAGRFKYMGNVLGLRYALVCQQTPFRFPSMMMYRDRLIISGTPANSPPSASSSVGSPPSVGLGKTPVNTPSPEAS</sequence>
<dbReference type="CDD" id="cd00067">
    <property type="entry name" value="GAL4"/>
    <property type="match status" value="1"/>
</dbReference>
<dbReference type="PANTHER" id="PTHR38791">
    <property type="entry name" value="ZN(II)2CYS6 TRANSCRIPTION FACTOR (EUROFUNG)-RELATED-RELATED"/>
    <property type="match status" value="1"/>
</dbReference>
<feature type="compositionally biased region" description="Low complexity" evidence="2">
    <location>
        <begin position="105"/>
        <end position="129"/>
    </location>
</feature>
<organism evidence="4 5">
    <name type="scientific">Sporothrix stenoceras</name>
    <dbReference type="NCBI Taxonomy" id="5173"/>
    <lineage>
        <taxon>Eukaryota</taxon>
        <taxon>Fungi</taxon>
        <taxon>Dikarya</taxon>
        <taxon>Ascomycota</taxon>
        <taxon>Pezizomycotina</taxon>
        <taxon>Sordariomycetes</taxon>
        <taxon>Sordariomycetidae</taxon>
        <taxon>Ophiostomatales</taxon>
        <taxon>Ophiostomataceae</taxon>
        <taxon>Sporothrix</taxon>
    </lineage>
</organism>